<dbReference type="InterPro" id="IPR000916">
    <property type="entry name" value="Bet_v_I/MLP"/>
</dbReference>
<evidence type="ECO:0000259" key="1">
    <source>
        <dbReference type="SMART" id="SM01037"/>
    </source>
</evidence>
<dbReference type="OrthoDB" id="1247257at2759"/>
<name>A0A1U8H0P9_CAPAN</name>
<reference evidence="2 3" key="1">
    <citation type="journal article" date="2014" name="Nat. Genet.">
        <title>Genome sequence of the hot pepper provides insights into the evolution of pungency in Capsicum species.</title>
        <authorList>
            <person name="Kim S."/>
            <person name="Park M."/>
            <person name="Yeom S.I."/>
            <person name="Kim Y.M."/>
            <person name="Lee J.M."/>
            <person name="Lee H.A."/>
            <person name="Seo E."/>
            <person name="Choi J."/>
            <person name="Cheong K."/>
            <person name="Kim K.T."/>
            <person name="Jung K."/>
            <person name="Lee G.W."/>
            <person name="Oh S.K."/>
            <person name="Bae C."/>
            <person name="Kim S.B."/>
            <person name="Lee H.Y."/>
            <person name="Kim S.Y."/>
            <person name="Kim M.S."/>
            <person name="Kang B.C."/>
            <person name="Jo Y.D."/>
            <person name="Yang H.B."/>
            <person name="Jeong H.J."/>
            <person name="Kang W.H."/>
            <person name="Kwon J.K."/>
            <person name="Shin C."/>
            <person name="Lim J.Y."/>
            <person name="Park J.H."/>
            <person name="Huh J.H."/>
            <person name="Kim J.S."/>
            <person name="Kim B.D."/>
            <person name="Cohen O."/>
            <person name="Paran I."/>
            <person name="Suh M.C."/>
            <person name="Lee S.B."/>
            <person name="Kim Y.K."/>
            <person name="Shin Y."/>
            <person name="Noh S.J."/>
            <person name="Park J."/>
            <person name="Seo Y.S."/>
            <person name="Kwon S.Y."/>
            <person name="Kim H.A."/>
            <person name="Park J.M."/>
            <person name="Kim H.J."/>
            <person name="Choi S.B."/>
            <person name="Bosland P.W."/>
            <person name="Reeves G."/>
            <person name="Jo S.H."/>
            <person name="Lee B.W."/>
            <person name="Cho H.T."/>
            <person name="Choi H.S."/>
            <person name="Lee M.S."/>
            <person name="Yu Y."/>
            <person name="Do Choi Y."/>
            <person name="Park B.S."/>
            <person name="van Deynze A."/>
            <person name="Ashrafi H."/>
            <person name="Hill T."/>
            <person name="Kim W.T."/>
            <person name="Pai H.S."/>
            <person name="Ahn H.K."/>
            <person name="Yeam I."/>
            <person name="Giovannoni J.J."/>
            <person name="Rose J.K."/>
            <person name="Sorensen I."/>
            <person name="Lee S.J."/>
            <person name="Kim R.W."/>
            <person name="Choi I.Y."/>
            <person name="Choi B.S."/>
            <person name="Lim J.S."/>
            <person name="Lee Y.H."/>
            <person name="Choi D."/>
        </authorList>
    </citation>
    <scope>NUCLEOTIDE SEQUENCE [LARGE SCALE GENOMIC DNA]</scope>
    <source>
        <strain evidence="3">cv. CM334</strain>
    </source>
</reference>
<comment type="caution">
    <text evidence="2">The sequence shown here is derived from an EMBL/GenBank/DDBJ whole genome shotgun (WGS) entry which is preliminary data.</text>
</comment>
<dbReference type="PANTHER" id="PTHR31907">
    <property type="entry name" value="MLP-LIKE PROTEIN 423"/>
    <property type="match status" value="1"/>
</dbReference>
<accession>A0A1U8H0P9</accession>
<dbReference type="GO" id="GO:0006952">
    <property type="term" value="P:defense response"/>
    <property type="evidence" value="ECO:0007669"/>
    <property type="project" value="InterPro"/>
</dbReference>
<dbReference type="Pfam" id="PF00407">
    <property type="entry name" value="Bet_v_1"/>
    <property type="match status" value="1"/>
</dbReference>
<reference evidence="2 3" key="2">
    <citation type="journal article" date="2017" name="Genome Biol.">
        <title>New reference genome sequences of hot pepper reveal the massive evolution of plant disease-resistance genes by retroduplication.</title>
        <authorList>
            <person name="Kim S."/>
            <person name="Park J."/>
            <person name="Yeom S.I."/>
            <person name="Kim Y.M."/>
            <person name="Seo E."/>
            <person name="Kim K.T."/>
            <person name="Kim M.S."/>
            <person name="Lee J.M."/>
            <person name="Cheong K."/>
            <person name="Shin H.S."/>
            <person name="Kim S.B."/>
            <person name="Han K."/>
            <person name="Lee J."/>
            <person name="Park M."/>
            <person name="Lee H.A."/>
            <person name="Lee H.Y."/>
            <person name="Lee Y."/>
            <person name="Oh S."/>
            <person name="Lee J.H."/>
            <person name="Choi E."/>
            <person name="Choi E."/>
            <person name="Lee S.E."/>
            <person name="Jeon J."/>
            <person name="Kim H."/>
            <person name="Choi G."/>
            <person name="Song H."/>
            <person name="Lee J."/>
            <person name="Lee S.C."/>
            <person name="Kwon J.K."/>
            <person name="Lee H.Y."/>
            <person name="Koo N."/>
            <person name="Hong Y."/>
            <person name="Kim R.W."/>
            <person name="Kang W.H."/>
            <person name="Huh J.H."/>
            <person name="Kang B.C."/>
            <person name="Yang T.J."/>
            <person name="Lee Y.H."/>
            <person name="Bennetzen J.L."/>
            <person name="Choi D."/>
        </authorList>
    </citation>
    <scope>NUCLEOTIDE SEQUENCE [LARGE SCALE GENOMIC DNA]</scope>
    <source>
        <strain evidence="3">cv. CM334</strain>
    </source>
</reference>
<organism evidence="2 3">
    <name type="scientific">Capsicum annuum</name>
    <name type="common">Capsicum pepper</name>
    <dbReference type="NCBI Taxonomy" id="4072"/>
    <lineage>
        <taxon>Eukaryota</taxon>
        <taxon>Viridiplantae</taxon>
        <taxon>Streptophyta</taxon>
        <taxon>Embryophyta</taxon>
        <taxon>Tracheophyta</taxon>
        <taxon>Spermatophyta</taxon>
        <taxon>Magnoliopsida</taxon>
        <taxon>eudicotyledons</taxon>
        <taxon>Gunneridae</taxon>
        <taxon>Pentapetalae</taxon>
        <taxon>asterids</taxon>
        <taxon>lamiids</taxon>
        <taxon>Solanales</taxon>
        <taxon>Solanaceae</taxon>
        <taxon>Solanoideae</taxon>
        <taxon>Capsiceae</taxon>
        <taxon>Capsicum</taxon>
    </lineage>
</organism>
<dbReference type="KEGG" id="cann:107872435"/>
<dbReference type="Proteomes" id="UP000222542">
    <property type="component" value="Unassembled WGS sequence"/>
</dbReference>
<protein>
    <recommendedName>
        <fullName evidence="1">Bet v I/Major latex protein domain-containing protein</fullName>
    </recommendedName>
</protein>
<gene>
    <name evidence="2" type="ORF">T459_14364</name>
</gene>
<evidence type="ECO:0000313" key="3">
    <source>
        <dbReference type="Proteomes" id="UP000222542"/>
    </source>
</evidence>
<dbReference type="SMART" id="SM01037">
    <property type="entry name" value="Bet_v_1"/>
    <property type="match status" value="1"/>
</dbReference>
<dbReference type="EMBL" id="AYRZ02000005">
    <property type="protein sequence ID" value="PHT81349.1"/>
    <property type="molecule type" value="Genomic_DNA"/>
</dbReference>
<feature type="domain" description="Bet v I/Major latex protein" evidence="1">
    <location>
        <begin position="2"/>
        <end position="147"/>
    </location>
</feature>
<dbReference type="Gene3D" id="3.30.530.20">
    <property type="match status" value="1"/>
</dbReference>
<dbReference type="CDD" id="cd07816">
    <property type="entry name" value="Bet_v1-like"/>
    <property type="match status" value="1"/>
</dbReference>
<proteinExistence type="predicted"/>
<dbReference type="Gramene" id="PHT81349">
    <property type="protein sequence ID" value="PHT81349"/>
    <property type="gene ID" value="T459_14364"/>
</dbReference>
<dbReference type="InterPro" id="IPR023393">
    <property type="entry name" value="START-like_dom_sf"/>
</dbReference>
<sequence>MGLKGKLIASLEVKCGGHSIFDIYHTNTHHVSNISPSIINKFEIHEGDIVKIGSVVSWNYNEDGQKKNVKQVIDVIDPHKKLISWKVIEGDILELYSSFIIKTSCEHQWTTWIFDYEKRTEDTPEPLNFLGLILDVTKHIEDHLHKK</sequence>
<dbReference type="AlphaFoldDB" id="A0A1U8H0P9"/>
<evidence type="ECO:0000313" key="2">
    <source>
        <dbReference type="EMBL" id="PHT81349.1"/>
    </source>
</evidence>
<keyword evidence="3" id="KW-1185">Reference proteome</keyword>
<dbReference type="SMR" id="A0A1U8H0P9"/>
<dbReference type="InterPro" id="IPR051761">
    <property type="entry name" value="MLP-like_ligand-binding"/>
</dbReference>
<dbReference type="OMA" id="TNTHHVS"/>
<dbReference type="SUPFAM" id="SSF55961">
    <property type="entry name" value="Bet v1-like"/>
    <property type="match status" value="1"/>
</dbReference>